<feature type="region of interest" description="Disordered" evidence="5">
    <location>
        <begin position="371"/>
        <end position="428"/>
    </location>
</feature>
<feature type="compositionally biased region" description="Pro residues" evidence="5">
    <location>
        <begin position="713"/>
        <end position="725"/>
    </location>
</feature>
<keyword evidence="4 6" id="KW-0472">Membrane</keyword>
<feature type="compositionally biased region" description="Basic and acidic residues" evidence="5">
    <location>
        <begin position="834"/>
        <end position="851"/>
    </location>
</feature>
<evidence type="ECO:0000256" key="2">
    <source>
        <dbReference type="ARBA" id="ARBA00022692"/>
    </source>
</evidence>
<proteinExistence type="predicted"/>
<keyword evidence="10" id="KW-1185">Reference proteome</keyword>
<evidence type="ECO:0000259" key="8">
    <source>
        <dbReference type="Pfam" id="PF13886"/>
    </source>
</evidence>
<gene>
    <name evidence="9" type="ORF">OBBRIDRAFT_722259</name>
</gene>
<dbReference type="OrthoDB" id="102260at2759"/>
<feature type="signal peptide" evidence="7">
    <location>
        <begin position="1"/>
        <end position="28"/>
    </location>
</feature>
<feature type="compositionally biased region" description="Polar residues" evidence="5">
    <location>
        <begin position="820"/>
        <end position="832"/>
    </location>
</feature>
<evidence type="ECO:0000256" key="3">
    <source>
        <dbReference type="ARBA" id="ARBA00022989"/>
    </source>
</evidence>
<feature type="transmembrane region" description="Helical" evidence="6">
    <location>
        <begin position="133"/>
        <end position="152"/>
    </location>
</feature>
<feature type="transmembrane region" description="Helical" evidence="6">
    <location>
        <begin position="194"/>
        <end position="215"/>
    </location>
</feature>
<feature type="region of interest" description="Disordered" evidence="5">
    <location>
        <begin position="89"/>
        <end position="114"/>
    </location>
</feature>
<dbReference type="Proteomes" id="UP000250043">
    <property type="component" value="Unassembled WGS sequence"/>
</dbReference>
<feature type="compositionally biased region" description="Basic and acidic residues" evidence="5">
    <location>
        <begin position="381"/>
        <end position="401"/>
    </location>
</feature>
<dbReference type="EMBL" id="KV722341">
    <property type="protein sequence ID" value="OCH94785.1"/>
    <property type="molecule type" value="Genomic_DNA"/>
</dbReference>
<evidence type="ECO:0000256" key="5">
    <source>
        <dbReference type="SAM" id="MobiDB-lite"/>
    </source>
</evidence>
<evidence type="ECO:0000313" key="10">
    <source>
        <dbReference type="Proteomes" id="UP000250043"/>
    </source>
</evidence>
<sequence>MGHHLRPVSILSRWPWLVLLALAAWVSAQSSNSSVPPSPSLSSSVSLSTSVSFTTSSVAIPTTIHSGNSNIATVTVVPVVLNSSVIVTPTPTSSTSSSTSDSTSTSTSTSASTSASASASSAPIRLDTRLDPGFGVLGALLIITGIPCAFLGHKNRWTTFFLSGFYTLSLVCLVLILQFGVLNAVNPPSTTVRGLFVLSCGVAGIAGGGVAIFFWKAAKYFIGAWGGFAFALWVQCFKAGGLVHPLGFRWIMYIGAAAVGFTLCTIPKMHYHILLVSTAFVGSSAFMLGVDCFTSSGLKEFYIWNLGFNSLFPKYTDNGIRFPVTQTMQVELGLMGAVALMGIAIQFRVLHVLKKKLQEIETERKQLDEDAEARAAAVFEDSEREKEEWEREHPTLTKDGRMTSGNSSSGFLKEDDATSTPRDDHRSSAFTLIGTPRQRYQSGLSEFRAATSTPTDELDRPNKFLQSPGALPVLDLGADIENDVPKNYLADSKDPKTKEVTAAELEELRRKEELLVEIQSIRRSIDRLRIDTPDASSSSESRHPSLASRFTFNYDLGPSAAGPSHVRPPRENEPRTRVQSVTLSNMSPASEGPGIGRPTSVPLQDDWNSYVRDRKLLQPPSGVTAPIPTSPFAPVPRVPLSPAVAEALMDRQRRESMLSARLGQRTPDGSLTPHRISTSTHESVSAEETPIVARPQHRKSSSQGGVPGTILPPQRPLRSPSPQPEISPRVLTFEELQERHRQKLKELQDPITQAQREQADLEAAKQRWERAKALEKRAVMKRQAEKAEKRRKSGDMLERPSRRSGHGRSLSADVLAEMSGNGSSSKRTTNMKVQDWRKSQQDLELGLRADDAEASASRRKSAVPFPNSKTSKLKDPYNASSASRA</sequence>
<evidence type="ECO:0000256" key="1">
    <source>
        <dbReference type="ARBA" id="ARBA00004141"/>
    </source>
</evidence>
<reference evidence="9 10" key="1">
    <citation type="submission" date="2016-07" db="EMBL/GenBank/DDBJ databases">
        <title>Draft genome of the white-rot fungus Obba rivulosa 3A-2.</title>
        <authorList>
            <consortium name="DOE Joint Genome Institute"/>
            <person name="Miettinen O."/>
            <person name="Riley R."/>
            <person name="Acob R."/>
            <person name="Barry K."/>
            <person name="Cullen D."/>
            <person name="De Vries R."/>
            <person name="Hainaut M."/>
            <person name="Hatakka A."/>
            <person name="Henrissat B."/>
            <person name="Hilden K."/>
            <person name="Kuo R."/>
            <person name="Labutti K."/>
            <person name="Lipzen A."/>
            <person name="Makela M.R."/>
            <person name="Sandor L."/>
            <person name="Spatafora J.W."/>
            <person name="Grigoriev I.V."/>
            <person name="Hibbett D.S."/>
        </authorList>
    </citation>
    <scope>NUCLEOTIDE SEQUENCE [LARGE SCALE GENOMIC DNA]</scope>
    <source>
        <strain evidence="9 10">3A-2</strain>
    </source>
</reference>
<dbReference type="AlphaFoldDB" id="A0A8E2DS40"/>
<feature type="region of interest" description="Disordered" evidence="5">
    <location>
        <begin position="552"/>
        <end position="578"/>
    </location>
</feature>
<feature type="compositionally biased region" description="Basic and acidic residues" evidence="5">
    <location>
        <begin position="412"/>
        <end position="427"/>
    </location>
</feature>
<organism evidence="9 10">
    <name type="scientific">Obba rivulosa</name>
    <dbReference type="NCBI Taxonomy" id="1052685"/>
    <lineage>
        <taxon>Eukaryota</taxon>
        <taxon>Fungi</taxon>
        <taxon>Dikarya</taxon>
        <taxon>Basidiomycota</taxon>
        <taxon>Agaricomycotina</taxon>
        <taxon>Agaricomycetes</taxon>
        <taxon>Polyporales</taxon>
        <taxon>Gelatoporiaceae</taxon>
        <taxon>Obba</taxon>
    </lineage>
</organism>
<comment type="subcellular location">
    <subcellularLocation>
        <location evidence="1">Membrane</location>
        <topology evidence="1">Multi-pass membrane protein</topology>
    </subcellularLocation>
</comment>
<protein>
    <recommendedName>
        <fullName evidence="8">TM7S3/TM198-like domain-containing protein</fullName>
    </recommendedName>
</protein>
<feature type="chain" id="PRO_5034943636" description="TM7S3/TM198-like domain-containing protein" evidence="7">
    <location>
        <begin position="29"/>
        <end position="885"/>
    </location>
</feature>
<dbReference type="PANTHER" id="PTHR39469:SF1">
    <property type="entry name" value="DUF4203 DOMAIN-CONTAINING PROTEIN"/>
    <property type="match status" value="1"/>
</dbReference>
<evidence type="ECO:0000313" key="9">
    <source>
        <dbReference type="EMBL" id="OCH94785.1"/>
    </source>
</evidence>
<feature type="compositionally biased region" description="Basic and acidic residues" evidence="5">
    <location>
        <begin position="736"/>
        <end position="748"/>
    </location>
</feature>
<dbReference type="PANTHER" id="PTHR39469">
    <property type="entry name" value="CHROMOSOME 1, WHOLE GENOME SHOTGUN SEQUENCE"/>
    <property type="match status" value="1"/>
</dbReference>
<evidence type="ECO:0000256" key="6">
    <source>
        <dbReference type="SAM" id="Phobius"/>
    </source>
</evidence>
<keyword evidence="2 6" id="KW-0812">Transmembrane</keyword>
<evidence type="ECO:0000256" key="7">
    <source>
        <dbReference type="SAM" id="SignalP"/>
    </source>
</evidence>
<feature type="compositionally biased region" description="Basic and acidic residues" evidence="5">
    <location>
        <begin position="757"/>
        <end position="801"/>
    </location>
</feature>
<feature type="transmembrane region" description="Helical" evidence="6">
    <location>
        <begin position="159"/>
        <end position="182"/>
    </location>
</feature>
<name>A0A8E2DS40_9APHY</name>
<dbReference type="InterPro" id="IPR025256">
    <property type="entry name" value="TM7S3/TM198-like_dom"/>
</dbReference>
<keyword evidence="7" id="KW-0732">Signal</keyword>
<feature type="transmembrane region" description="Helical" evidence="6">
    <location>
        <begin position="247"/>
        <end position="266"/>
    </location>
</feature>
<feature type="region of interest" description="Disordered" evidence="5">
    <location>
        <begin position="659"/>
        <end position="885"/>
    </location>
</feature>
<feature type="domain" description="TM7S3/TM198-like" evidence="8">
    <location>
        <begin position="138"/>
        <end position="347"/>
    </location>
</feature>
<feature type="transmembrane region" description="Helical" evidence="6">
    <location>
        <begin position="273"/>
        <end position="290"/>
    </location>
</feature>
<dbReference type="Pfam" id="PF13886">
    <property type="entry name" value="TM7S3_TM198"/>
    <property type="match status" value="1"/>
</dbReference>
<dbReference type="GO" id="GO:0016020">
    <property type="term" value="C:membrane"/>
    <property type="evidence" value="ECO:0007669"/>
    <property type="project" value="UniProtKB-SubCell"/>
</dbReference>
<evidence type="ECO:0000256" key="4">
    <source>
        <dbReference type="ARBA" id="ARBA00023136"/>
    </source>
</evidence>
<feature type="transmembrane region" description="Helical" evidence="6">
    <location>
        <begin position="222"/>
        <end position="241"/>
    </location>
</feature>
<keyword evidence="3 6" id="KW-1133">Transmembrane helix</keyword>
<accession>A0A8E2DS40</accession>